<dbReference type="Gramene" id="KQL17119">
    <property type="protein sequence ID" value="KQL17119"/>
    <property type="gene ID" value="SETIT_023934mg"/>
</dbReference>
<name>K3ZBL3_SETIT</name>
<proteinExistence type="predicted"/>
<dbReference type="InParanoid" id="K3ZBL3"/>
<reference evidence="1" key="2">
    <citation type="submission" date="2018-08" db="UniProtKB">
        <authorList>
            <consortium name="EnsemblPlants"/>
        </authorList>
    </citation>
    <scope>IDENTIFICATION</scope>
    <source>
        <strain evidence="1">Yugu1</strain>
    </source>
</reference>
<sequence>MSTTLCHRDRTHFWASKYIRCCMLKDYLYQQFQISDVICFDVALFAQSVGCKLQEAYIFLKLL</sequence>
<reference evidence="2" key="1">
    <citation type="journal article" date="2012" name="Nat. Biotechnol.">
        <title>Reference genome sequence of the model plant Setaria.</title>
        <authorList>
            <person name="Bennetzen J.L."/>
            <person name="Schmutz J."/>
            <person name="Wang H."/>
            <person name="Percifield R."/>
            <person name="Hawkins J."/>
            <person name="Pontaroli A.C."/>
            <person name="Estep M."/>
            <person name="Feng L."/>
            <person name="Vaughn J.N."/>
            <person name="Grimwood J."/>
            <person name="Jenkins J."/>
            <person name="Barry K."/>
            <person name="Lindquist E."/>
            <person name="Hellsten U."/>
            <person name="Deshpande S."/>
            <person name="Wang X."/>
            <person name="Wu X."/>
            <person name="Mitros T."/>
            <person name="Triplett J."/>
            <person name="Yang X."/>
            <person name="Ye C.Y."/>
            <person name="Mauro-Herrera M."/>
            <person name="Wang L."/>
            <person name="Li P."/>
            <person name="Sharma M."/>
            <person name="Sharma R."/>
            <person name="Ronald P.C."/>
            <person name="Panaud O."/>
            <person name="Kellogg E.A."/>
            <person name="Brutnell T.P."/>
            <person name="Doust A.N."/>
            <person name="Tuskan G.A."/>
            <person name="Rokhsar D."/>
            <person name="Devos K.M."/>
        </authorList>
    </citation>
    <scope>NUCLEOTIDE SEQUENCE [LARGE SCALE GENOMIC DNA]</scope>
    <source>
        <strain evidence="2">cv. Yugu1</strain>
    </source>
</reference>
<dbReference type="AlphaFoldDB" id="K3ZBL3"/>
<evidence type="ECO:0000313" key="1">
    <source>
        <dbReference type="EnsemblPlants" id="KQL17119"/>
    </source>
</evidence>
<organism evidence="1 2">
    <name type="scientific">Setaria italica</name>
    <name type="common">Foxtail millet</name>
    <name type="synonym">Panicum italicum</name>
    <dbReference type="NCBI Taxonomy" id="4555"/>
    <lineage>
        <taxon>Eukaryota</taxon>
        <taxon>Viridiplantae</taxon>
        <taxon>Streptophyta</taxon>
        <taxon>Embryophyta</taxon>
        <taxon>Tracheophyta</taxon>
        <taxon>Spermatophyta</taxon>
        <taxon>Magnoliopsida</taxon>
        <taxon>Liliopsida</taxon>
        <taxon>Poales</taxon>
        <taxon>Poaceae</taxon>
        <taxon>PACMAD clade</taxon>
        <taxon>Panicoideae</taxon>
        <taxon>Panicodae</taxon>
        <taxon>Paniceae</taxon>
        <taxon>Cenchrinae</taxon>
        <taxon>Setaria</taxon>
    </lineage>
</organism>
<accession>K3ZBL3</accession>
<evidence type="ECO:0000313" key="2">
    <source>
        <dbReference type="Proteomes" id="UP000004995"/>
    </source>
</evidence>
<keyword evidence="2" id="KW-1185">Reference proteome</keyword>
<dbReference type="EMBL" id="AGNK02002111">
    <property type="status" value="NOT_ANNOTATED_CDS"/>
    <property type="molecule type" value="Genomic_DNA"/>
</dbReference>
<dbReference type="EnsemblPlants" id="KQL17119">
    <property type="protein sequence ID" value="KQL17119"/>
    <property type="gene ID" value="SETIT_023934mg"/>
</dbReference>
<protein>
    <submittedName>
        <fullName evidence="1">Uncharacterized protein</fullName>
    </submittedName>
</protein>
<dbReference type="Proteomes" id="UP000004995">
    <property type="component" value="Unassembled WGS sequence"/>
</dbReference>
<dbReference type="HOGENOM" id="CLU_2890072_0_0_1"/>